<gene>
    <name evidence="2" type="ORF">HNQ61_004873</name>
</gene>
<name>A0A841H5P5_9BACT</name>
<feature type="region of interest" description="Disordered" evidence="1">
    <location>
        <begin position="163"/>
        <end position="223"/>
    </location>
</feature>
<reference evidence="2 3" key="1">
    <citation type="submission" date="2020-08" db="EMBL/GenBank/DDBJ databases">
        <title>Genomic Encyclopedia of Type Strains, Phase IV (KMG-IV): sequencing the most valuable type-strain genomes for metagenomic binning, comparative biology and taxonomic classification.</title>
        <authorList>
            <person name="Goeker M."/>
        </authorList>
    </citation>
    <scope>NUCLEOTIDE SEQUENCE [LARGE SCALE GENOMIC DNA]</scope>
    <source>
        <strain evidence="2 3">DSM 29007</strain>
    </source>
</reference>
<organism evidence="2 3">
    <name type="scientific">Longimicrobium terrae</name>
    <dbReference type="NCBI Taxonomy" id="1639882"/>
    <lineage>
        <taxon>Bacteria</taxon>
        <taxon>Pseudomonadati</taxon>
        <taxon>Gemmatimonadota</taxon>
        <taxon>Longimicrobiia</taxon>
        <taxon>Longimicrobiales</taxon>
        <taxon>Longimicrobiaceae</taxon>
        <taxon>Longimicrobium</taxon>
    </lineage>
</organism>
<feature type="region of interest" description="Disordered" evidence="1">
    <location>
        <begin position="53"/>
        <end position="79"/>
    </location>
</feature>
<comment type="caution">
    <text evidence="2">The sequence shown here is derived from an EMBL/GenBank/DDBJ whole genome shotgun (WGS) entry which is preliminary data.</text>
</comment>
<evidence type="ECO:0000256" key="1">
    <source>
        <dbReference type="SAM" id="MobiDB-lite"/>
    </source>
</evidence>
<keyword evidence="3" id="KW-1185">Reference proteome</keyword>
<evidence type="ECO:0000313" key="3">
    <source>
        <dbReference type="Proteomes" id="UP000582837"/>
    </source>
</evidence>
<evidence type="ECO:0000313" key="2">
    <source>
        <dbReference type="EMBL" id="MBB6073206.1"/>
    </source>
</evidence>
<feature type="compositionally biased region" description="Basic and acidic residues" evidence="1">
    <location>
        <begin position="177"/>
        <end position="194"/>
    </location>
</feature>
<dbReference type="EMBL" id="JACHIA010000022">
    <property type="protein sequence ID" value="MBB6073206.1"/>
    <property type="molecule type" value="Genomic_DNA"/>
</dbReference>
<accession>A0A841H5P5</accession>
<protein>
    <submittedName>
        <fullName evidence="2">Uncharacterized protein</fullName>
    </submittedName>
</protein>
<feature type="region of interest" description="Disordered" evidence="1">
    <location>
        <begin position="104"/>
        <end position="148"/>
    </location>
</feature>
<dbReference type="AlphaFoldDB" id="A0A841H5P5"/>
<sequence>MNFAVLEPPPVRPAAATCAGSAGWMDAAGQNPRYAQTVPPARCGARQVHCGWRRGRKGRGSGARGRPPARDLPIPPGAMNPVQSAMSSVDGFPLLAPRYSLPTQNLAGHNEQSAVAARDGGSRSQRARPGSGSPHTRAVGGSHGMCQNLRSIRGAPTFSRARSCSVCSLSPPTSPTRRVESRRHTVAVHPDRSSRAAFEGCGGDSGSTAKSRTRQGACPGAQAPWDFEERRPAITRAAILFSALNRAGPHSASRPQGVCPRESALCPSLRSSRLSRAAT</sequence>
<proteinExistence type="predicted"/>
<feature type="compositionally biased region" description="Polar residues" evidence="1">
    <location>
        <begin position="104"/>
        <end position="113"/>
    </location>
</feature>
<dbReference type="Proteomes" id="UP000582837">
    <property type="component" value="Unassembled WGS sequence"/>
</dbReference>